<evidence type="ECO:0000313" key="1">
    <source>
        <dbReference type="EMBL" id="TNH23107.1"/>
    </source>
</evidence>
<evidence type="ECO:0000313" key="2">
    <source>
        <dbReference type="Proteomes" id="UP000306145"/>
    </source>
</evidence>
<name>A0A5C4QFS0_9ACTN</name>
<dbReference type="RefSeq" id="WP_139587356.1">
    <property type="nucleotide sequence ID" value="NZ_VDFY01000247.1"/>
</dbReference>
<proteinExistence type="predicted"/>
<keyword evidence="2" id="KW-1185">Reference proteome</keyword>
<dbReference type="EMBL" id="VDFY01000247">
    <property type="protein sequence ID" value="TNH23107.1"/>
    <property type="molecule type" value="Genomic_DNA"/>
</dbReference>
<accession>A0A5C4QFS0</accession>
<dbReference type="Proteomes" id="UP000306145">
    <property type="component" value="Unassembled WGS sequence"/>
</dbReference>
<protein>
    <submittedName>
        <fullName evidence="1">Uncharacterized protein</fullName>
    </submittedName>
</protein>
<gene>
    <name evidence="1" type="ORF">FHG89_27735</name>
</gene>
<reference evidence="1 2" key="1">
    <citation type="submission" date="2019-06" db="EMBL/GenBank/DDBJ databases">
        <title>Micromonospora ordensis sp. nov., isolated from deep marine sediment.</title>
        <authorList>
            <person name="Veyisoglu A."/>
            <person name="Carro L."/>
            <person name="Klenk H.-P."/>
            <person name="Sahin N."/>
        </authorList>
    </citation>
    <scope>NUCLEOTIDE SEQUENCE [LARGE SCALE GENOMIC DNA]</scope>
    <source>
        <strain evidence="1 2">S2509</strain>
    </source>
</reference>
<organism evidence="1 2">
    <name type="scientific">Micromonospora orduensis</name>
    <dbReference type="NCBI Taxonomy" id="1420891"/>
    <lineage>
        <taxon>Bacteria</taxon>
        <taxon>Bacillati</taxon>
        <taxon>Actinomycetota</taxon>
        <taxon>Actinomycetes</taxon>
        <taxon>Micromonosporales</taxon>
        <taxon>Micromonosporaceae</taxon>
        <taxon>Micromonospora</taxon>
    </lineage>
</organism>
<dbReference type="AlphaFoldDB" id="A0A5C4QFS0"/>
<comment type="caution">
    <text evidence="1">The sequence shown here is derived from an EMBL/GenBank/DDBJ whole genome shotgun (WGS) entry which is preliminary data.</text>
</comment>
<dbReference type="OrthoDB" id="3504852at2"/>
<sequence>MYHASVAAALRYFPLLGRPRPDCPALPLRLKEIADSAETAIQKREHGMPDAAHTLNKAALIASDAGMTDLARKLCWRHINAYRRKGRPLSILEARYMLEPVLNLARLQIRADHGAPALRLLEAMYDAVTHRTDLIVDDHALPTATLDGEAGERRKLREWVWLQLLGEGIRILALSNRWADAAALAQKHNGIGGHLMEGRQAAIIAACIHGKPDQGRELLGSSTLTQPWEHQVAACLNLICAAPTGAGASHHLLTAIENLATPIPAPNYASYRTRLGLATAILASPTRAELAADILHRTAQRAIESKDGYAARDILAFRESIGGITPDQRTDLRRTAADAGLAPAGLPDEGLEQVSRLAVLAESALDAALHGVASDCASLTRQPRNP</sequence>